<feature type="non-terminal residue" evidence="2">
    <location>
        <position position="92"/>
    </location>
</feature>
<dbReference type="EMBL" id="LAZR01038247">
    <property type="protein sequence ID" value="KKL20057.1"/>
    <property type="molecule type" value="Genomic_DNA"/>
</dbReference>
<evidence type="ECO:0000256" key="1">
    <source>
        <dbReference type="SAM" id="MobiDB-lite"/>
    </source>
</evidence>
<feature type="compositionally biased region" description="Basic and acidic residues" evidence="1">
    <location>
        <begin position="1"/>
        <end position="10"/>
    </location>
</feature>
<feature type="region of interest" description="Disordered" evidence="1">
    <location>
        <begin position="1"/>
        <end position="28"/>
    </location>
</feature>
<proteinExistence type="predicted"/>
<organism evidence="2">
    <name type="scientific">marine sediment metagenome</name>
    <dbReference type="NCBI Taxonomy" id="412755"/>
    <lineage>
        <taxon>unclassified sequences</taxon>
        <taxon>metagenomes</taxon>
        <taxon>ecological metagenomes</taxon>
    </lineage>
</organism>
<comment type="caution">
    <text evidence="2">The sequence shown here is derived from an EMBL/GenBank/DDBJ whole genome shotgun (WGS) entry which is preliminary data.</text>
</comment>
<evidence type="ECO:0000313" key="2">
    <source>
        <dbReference type="EMBL" id="KKL20057.1"/>
    </source>
</evidence>
<protein>
    <submittedName>
        <fullName evidence="2">Uncharacterized protein</fullName>
    </submittedName>
</protein>
<reference evidence="2" key="1">
    <citation type="journal article" date="2015" name="Nature">
        <title>Complex archaea that bridge the gap between prokaryotes and eukaryotes.</title>
        <authorList>
            <person name="Spang A."/>
            <person name="Saw J.H."/>
            <person name="Jorgensen S.L."/>
            <person name="Zaremba-Niedzwiedzka K."/>
            <person name="Martijn J."/>
            <person name="Lind A.E."/>
            <person name="van Eijk R."/>
            <person name="Schleper C."/>
            <person name="Guy L."/>
            <person name="Ettema T.J."/>
        </authorList>
    </citation>
    <scope>NUCLEOTIDE SEQUENCE</scope>
</reference>
<accession>A0A0F9C1E4</accession>
<dbReference type="AlphaFoldDB" id="A0A0F9C1E4"/>
<name>A0A0F9C1E4_9ZZZZ</name>
<gene>
    <name evidence="2" type="ORF">LCGC14_2459260</name>
</gene>
<sequence length="92" mass="9888">MGTSDNRDSAHPTLRMLPPDGDLGPRTMPASLGGVPLAQILEWLGRNADTLCQLYHCVAGRRRKAIEVVIAIEAGRPKDVAVATGPLFEQAR</sequence>